<name>A0A381ZT53_9ZZZZ</name>
<reference evidence="1" key="1">
    <citation type="submission" date="2018-05" db="EMBL/GenBank/DDBJ databases">
        <authorList>
            <person name="Lanie J.A."/>
            <person name="Ng W.-L."/>
            <person name="Kazmierczak K.M."/>
            <person name="Andrzejewski T.M."/>
            <person name="Davidsen T.M."/>
            <person name="Wayne K.J."/>
            <person name="Tettelin H."/>
            <person name="Glass J.I."/>
            <person name="Rusch D."/>
            <person name="Podicherti R."/>
            <person name="Tsui H.-C.T."/>
            <person name="Winkler M.E."/>
        </authorList>
    </citation>
    <scope>NUCLEOTIDE SEQUENCE</scope>
</reference>
<organism evidence="1">
    <name type="scientific">marine metagenome</name>
    <dbReference type="NCBI Taxonomy" id="408172"/>
    <lineage>
        <taxon>unclassified sequences</taxon>
        <taxon>metagenomes</taxon>
        <taxon>ecological metagenomes</taxon>
    </lineage>
</organism>
<protein>
    <submittedName>
        <fullName evidence="1">Uncharacterized protein</fullName>
    </submittedName>
</protein>
<sequence>MKIVEIIALPLNDSRAKIINLIKTKNETAGVGIITKQNTTKDVKPGETWRQAKKLKLVK</sequence>
<dbReference type="EMBL" id="UINC01022551">
    <property type="protein sequence ID" value="SVA92410.1"/>
    <property type="molecule type" value="Genomic_DNA"/>
</dbReference>
<evidence type="ECO:0000313" key="1">
    <source>
        <dbReference type="EMBL" id="SVA92410.1"/>
    </source>
</evidence>
<gene>
    <name evidence="1" type="ORF">METZ01_LOCUS145264</name>
</gene>
<accession>A0A381ZT53</accession>
<dbReference type="AlphaFoldDB" id="A0A381ZT53"/>
<proteinExistence type="predicted"/>